<evidence type="ECO:0000313" key="1">
    <source>
        <dbReference type="EMBL" id="KAG7484425.1"/>
    </source>
</evidence>
<dbReference type="OrthoDB" id="10008580at2759"/>
<proteinExistence type="predicted"/>
<sequence>MSVDKDARFVMDVIELEDFLSSPPDDFTVEVRGTGYRFVKYDSHNCCVFIDEIKSAKGKVIFQDSPGREIKVHTLGDYMHVRRNLTSKRICILVSAYEDDPAWSKADKAAKVLQQYIVVINGSNPVIKWEMERGLDQTISSVAGESYTVDIDLSEVLQNWTGENFRILVDGRKVKPLWKDTSFVLNYHSNALFDFPYWLGFSKRHFKIRGR</sequence>
<protein>
    <recommendedName>
        <fullName evidence="3">Mesenteric estrogen-dependent adipogenesis protein</fullName>
    </recommendedName>
</protein>
<comment type="caution">
    <text evidence="1">The sequence shown here is derived from an EMBL/GenBank/DDBJ whole genome shotgun (WGS) entry which is preliminary data.</text>
</comment>
<dbReference type="EMBL" id="JAFDVH010000003">
    <property type="protein sequence ID" value="KAG7484425.1"/>
    <property type="molecule type" value="Genomic_DNA"/>
</dbReference>
<gene>
    <name evidence="1" type="ORF">MATL_G00049230</name>
</gene>
<organism evidence="1 2">
    <name type="scientific">Megalops atlanticus</name>
    <name type="common">Tarpon</name>
    <name type="synonym">Clupea gigantea</name>
    <dbReference type="NCBI Taxonomy" id="7932"/>
    <lineage>
        <taxon>Eukaryota</taxon>
        <taxon>Metazoa</taxon>
        <taxon>Chordata</taxon>
        <taxon>Craniata</taxon>
        <taxon>Vertebrata</taxon>
        <taxon>Euteleostomi</taxon>
        <taxon>Actinopterygii</taxon>
        <taxon>Neopterygii</taxon>
        <taxon>Teleostei</taxon>
        <taxon>Elopiformes</taxon>
        <taxon>Megalopidae</taxon>
        <taxon>Megalops</taxon>
    </lineage>
</organism>
<evidence type="ECO:0008006" key="3">
    <source>
        <dbReference type="Google" id="ProtNLM"/>
    </source>
</evidence>
<evidence type="ECO:0000313" key="2">
    <source>
        <dbReference type="Proteomes" id="UP001046870"/>
    </source>
</evidence>
<keyword evidence="2" id="KW-1185">Reference proteome</keyword>
<accession>A0A9D3QBD8</accession>
<dbReference type="AlphaFoldDB" id="A0A9D3QBD8"/>
<dbReference type="Proteomes" id="UP001046870">
    <property type="component" value="Chromosome 3"/>
</dbReference>
<name>A0A9D3QBD8_MEGAT</name>
<reference evidence="1" key="1">
    <citation type="submission" date="2021-01" db="EMBL/GenBank/DDBJ databases">
        <authorList>
            <person name="Zahm M."/>
            <person name="Roques C."/>
            <person name="Cabau C."/>
            <person name="Klopp C."/>
            <person name="Donnadieu C."/>
            <person name="Jouanno E."/>
            <person name="Lampietro C."/>
            <person name="Louis A."/>
            <person name="Herpin A."/>
            <person name="Echchiki A."/>
            <person name="Berthelot C."/>
            <person name="Parey E."/>
            <person name="Roest-Crollius H."/>
            <person name="Braasch I."/>
            <person name="Postlethwait J."/>
            <person name="Bobe J."/>
            <person name="Montfort J."/>
            <person name="Bouchez O."/>
            <person name="Begum T."/>
            <person name="Mejri S."/>
            <person name="Adams A."/>
            <person name="Chen W.-J."/>
            <person name="Guiguen Y."/>
        </authorList>
    </citation>
    <scope>NUCLEOTIDE SEQUENCE</scope>
    <source>
        <strain evidence="1">YG-15Mar2019-1</strain>
        <tissue evidence="1">Brain</tissue>
    </source>
</reference>